<keyword evidence="2" id="KW-1185">Reference proteome</keyword>
<evidence type="ECO:0000313" key="1">
    <source>
        <dbReference type="EMBL" id="KAF2477097.1"/>
    </source>
</evidence>
<dbReference type="Proteomes" id="UP000799755">
    <property type="component" value="Unassembled WGS sequence"/>
</dbReference>
<name>A0ACB6RFJ8_9PLEO</name>
<dbReference type="EMBL" id="MU003493">
    <property type="protein sequence ID" value="KAF2477097.1"/>
    <property type="molecule type" value="Genomic_DNA"/>
</dbReference>
<proteinExistence type="predicted"/>
<accession>A0ACB6RFJ8</accession>
<evidence type="ECO:0000313" key="2">
    <source>
        <dbReference type="Proteomes" id="UP000799755"/>
    </source>
</evidence>
<protein>
    <submittedName>
        <fullName evidence="1">Uncharacterized protein</fullName>
    </submittedName>
</protein>
<organism evidence="1 2">
    <name type="scientific">Lindgomyces ingoldianus</name>
    <dbReference type="NCBI Taxonomy" id="673940"/>
    <lineage>
        <taxon>Eukaryota</taxon>
        <taxon>Fungi</taxon>
        <taxon>Dikarya</taxon>
        <taxon>Ascomycota</taxon>
        <taxon>Pezizomycotina</taxon>
        <taxon>Dothideomycetes</taxon>
        <taxon>Pleosporomycetidae</taxon>
        <taxon>Pleosporales</taxon>
        <taxon>Lindgomycetaceae</taxon>
        <taxon>Lindgomyces</taxon>
    </lineage>
</organism>
<reference evidence="1" key="1">
    <citation type="journal article" date="2020" name="Stud. Mycol.">
        <title>101 Dothideomycetes genomes: a test case for predicting lifestyles and emergence of pathogens.</title>
        <authorList>
            <person name="Haridas S."/>
            <person name="Albert R."/>
            <person name="Binder M."/>
            <person name="Bloem J."/>
            <person name="Labutti K."/>
            <person name="Salamov A."/>
            <person name="Andreopoulos B."/>
            <person name="Baker S."/>
            <person name="Barry K."/>
            <person name="Bills G."/>
            <person name="Bluhm B."/>
            <person name="Cannon C."/>
            <person name="Castanera R."/>
            <person name="Culley D."/>
            <person name="Daum C."/>
            <person name="Ezra D."/>
            <person name="Gonzalez J."/>
            <person name="Henrissat B."/>
            <person name="Kuo A."/>
            <person name="Liang C."/>
            <person name="Lipzen A."/>
            <person name="Lutzoni F."/>
            <person name="Magnuson J."/>
            <person name="Mondo S."/>
            <person name="Nolan M."/>
            <person name="Ohm R."/>
            <person name="Pangilinan J."/>
            <person name="Park H.-J."/>
            <person name="Ramirez L."/>
            <person name="Alfaro M."/>
            <person name="Sun H."/>
            <person name="Tritt A."/>
            <person name="Yoshinaga Y."/>
            <person name="Zwiers L.-H."/>
            <person name="Turgeon B."/>
            <person name="Goodwin S."/>
            <person name="Spatafora J."/>
            <person name="Crous P."/>
            <person name="Grigoriev I."/>
        </authorList>
    </citation>
    <scope>NUCLEOTIDE SEQUENCE</scope>
    <source>
        <strain evidence="1">ATCC 200398</strain>
    </source>
</reference>
<gene>
    <name evidence="1" type="ORF">BDR25DRAFT_251670</name>
</gene>
<comment type="caution">
    <text evidence="1">The sequence shown here is derived from an EMBL/GenBank/DDBJ whole genome shotgun (WGS) entry which is preliminary data.</text>
</comment>
<sequence>MAARRLFTWGGIGALGVGTYYLYNAGGSPTIAEKKFEEDAARASAKFKSELPGRGKEAKKYGELTKEQIEQNYNQAVDSAKATANKVDAKLDAYRQDATRKFEEARKETGKELNSAVDKFDKTVTEKAGQSKSWLGSWFGSK</sequence>